<accession>A0A517SWF0</accession>
<reference evidence="1 2" key="1">
    <citation type="submission" date="2019-02" db="EMBL/GenBank/DDBJ databases">
        <title>Deep-cultivation of Planctomycetes and their phenomic and genomic characterization uncovers novel biology.</title>
        <authorList>
            <person name="Wiegand S."/>
            <person name="Jogler M."/>
            <person name="Boedeker C."/>
            <person name="Pinto D."/>
            <person name="Vollmers J."/>
            <person name="Rivas-Marin E."/>
            <person name="Kohn T."/>
            <person name="Peeters S.H."/>
            <person name="Heuer A."/>
            <person name="Rast P."/>
            <person name="Oberbeckmann S."/>
            <person name="Bunk B."/>
            <person name="Jeske O."/>
            <person name="Meyerdierks A."/>
            <person name="Storesund J.E."/>
            <person name="Kallscheuer N."/>
            <person name="Luecker S."/>
            <person name="Lage O.M."/>
            <person name="Pohl T."/>
            <person name="Merkel B.J."/>
            <person name="Hornburger P."/>
            <person name="Mueller R.-W."/>
            <person name="Bruemmer F."/>
            <person name="Labrenz M."/>
            <person name="Spormann A.M."/>
            <person name="Op den Camp H."/>
            <person name="Overmann J."/>
            <person name="Amann R."/>
            <person name="Jetten M.S.M."/>
            <person name="Mascher T."/>
            <person name="Medema M.H."/>
            <person name="Devos D.P."/>
            <person name="Kaster A.-K."/>
            <person name="Ovreas L."/>
            <person name="Rohde M."/>
            <person name="Galperin M.Y."/>
            <person name="Jogler C."/>
        </authorList>
    </citation>
    <scope>NUCLEOTIDE SEQUENCE [LARGE SCALE GENOMIC DNA]</scope>
    <source>
        <strain evidence="1 2">SV_7m_r</strain>
    </source>
</reference>
<proteinExistence type="predicted"/>
<evidence type="ECO:0000313" key="2">
    <source>
        <dbReference type="Proteomes" id="UP000315003"/>
    </source>
</evidence>
<keyword evidence="2" id="KW-1185">Reference proteome</keyword>
<evidence type="ECO:0000313" key="1">
    <source>
        <dbReference type="EMBL" id="QDT60464.1"/>
    </source>
</evidence>
<dbReference type="Proteomes" id="UP000315003">
    <property type="component" value="Chromosome"/>
</dbReference>
<dbReference type="AlphaFoldDB" id="A0A517SWF0"/>
<name>A0A517SWF0_9BACT</name>
<organism evidence="1 2">
    <name type="scientific">Stieleria bergensis</name>
    <dbReference type="NCBI Taxonomy" id="2528025"/>
    <lineage>
        <taxon>Bacteria</taxon>
        <taxon>Pseudomonadati</taxon>
        <taxon>Planctomycetota</taxon>
        <taxon>Planctomycetia</taxon>
        <taxon>Pirellulales</taxon>
        <taxon>Pirellulaceae</taxon>
        <taxon>Stieleria</taxon>
    </lineage>
</organism>
<protein>
    <submittedName>
        <fullName evidence="1">Uncharacterized protein</fullName>
    </submittedName>
</protein>
<dbReference type="EMBL" id="CP036272">
    <property type="protein sequence ID" value="QDT60464.1"/>
    <property type="molecule type" value="Genomic_DNA"/>
</dbReference>
<gene>
    <name evidence="1" type="ORF">SV7mr_29870</name>
</gene>
<sequence>MLSLPHNLRDLLRRRTRLGHALTREPLLRVKADGDRQHHNDRMWCRSISTQDLAVSQAHDEQVNKLDIMCARTLQSQPARLIFGYPDVNHAIVHSMQPGS</sequence>